<keyword evidence="3" id="KW-0411">Iron-sulfur</keyword>
<reference evidence="6" key="2">
    <citation type="submission" date="2011-02" db="EMBL/GenBank/DDBJ databases">
        <title>The complete genome of Syntrophobotulus glycolicus DSM 8271.</title>
        <authorList>
            <person name="Lucas S."/>
            <person name="Copeland A."/>
            <person name="Lapidus A."/>
            <person name="Bruce D."/>
            <person name="Goodwin L."/>
            <person name="Pitluck S."/>
            <person name="Kyrpides N."/>
            <person name="Mavromatis K."/>
            <person name="Pagani I."/>
            <person name="Ivanova N."/>
            <person name="Mikhailova N."/>
            <person name="Chertkov O."/>
            <person name="Held B."/>
            <person name="Detter J.C."/>
            <person name="Tapia R."/>
            <person name="Han C."/>
            <person name="Land M."/>
            <person name="Hauser L."/>
            <person name="Markowitz V."/>
            <person name="Cheng J.-F."/>
            <person name="Hugenholtz P."/>
            <person name="Woyke T."/>
            <person name="Wu D."/>
            <person name="Spring S."/>
            <person name="Schroeder M."/>
            <person name="Brambilla E."/>
            <person name="Klenk H.-P."/>
            <person name="Eisen J.A."/>
        </authorList>
    </citation>
    <scope>NUCLEOTIDE SEQUENCE [LARGE SCALE GENOMIC DNA]</scope>
    <source>
        <strain evidence="6">DSM 8271 / FlGlyR</strain>
    </source>
</reference>
<dbReference type="OrthoDB" id="9801699at2"/>
<evidence type="ECO:0000259" key="4">
    <source>
        <dbReference type="PROSITE" id="PS51379"/>
    </source>
</evidence>
<evidence type="ECO:0000256" key="3">
    <source>
        <dbReference type="ARBA" id="ARBA00023014"/>
    </source>
</evidence>
<keyword evidence="2" id="KW-0408">Iron</keyword>
<evidence type="ECO:0000256" key="1">
    <source>
        <dbReference type="ARBA" id="ARBA00022723"/>
    </source>
</evidence>
<dbReference type="Pfam" id="PF04324">
    <property type="entry name" value="Fer2_BFD"/>
    <property type="match status" value="1"/>
</dbReference>
<dbReference type="Gene3D" id="3.30.70.20">
    <property type="match status" value="1"/>
</dbReference>
<dbReference type="PROSITE" id="PS51379">
    <property type="entry name" value="4FE4S_FER_2"/>
    <property type="match status" value="2"/>
</dbReference>
<dbReference type="AlphaFoldDB" id="F0SU52"/>
<dbReference type="PANTHER" id="PTHR42720:SF1">
    <property type="entry name" value="GLYCEROL 3-PHOSPHATE OXIDASE"/>
    <property type="match status" value="1"/>
</dbReference>
<dbReference type="Gene3D" id="1.10.10.1100">
    <property type="entry name" value="BFD-like [2Fe-2S]-binding domain"/>
    <property type="match status" value="1"/>
</dbReference>
<organism evidence="5 6">
    <name type="scientific">Syntrophobotulus glycolicus (strain DSM 8271 / FlGlyR)</name>
    <dbReference type="NCBI Taxonomy" id="645991"/>
    <lineage>
        <taxon>Bacteria</taxon>
        <taxon>Bacillati</taxon>
        <taxon>Bacillota</taxon>
        <taxon>Clostridia</taxon>
        <taxon>Eubacteriales</taxon>
        <taxon>Desulfitobacteriaceae</taxon>
        <taxon>Syntrophobotulus</taxon>
    </lineage>
</organism>
<dbReference type="PROSITE" id="PS00198">
    <property type="entry name" value="4FE4S_FER_1"/>
    <property type="match status" value="1"/>
</dbReference>
<evidence type="ECO:0000256" key="2">
    <source>
        <dbReference type="ARBA" id="ARBA00023004"/>
    </source>
</evidence>
<dbReference type="GO" id="GO:0051536">
    <property type="term" value="F:iron-sulfur cluster binding"/>
    <property type="evidence" value="ECO:0007669"/>
    <property type="project" value="UniProtKB-KW"/>
</dbReference>
<sequence>MKGLTYTGFLSDDEVRALLPSPERMAKGPVAVIECTQNIPCNPCESACPFGAITIGEELTALPVLDQSKCRGCGLCVSGCPGLAIFLVDAAYSETEAAISLPYEYWPLPAAGDLVKGLDRAGHPVTEARIIHVDTLEKNTATAVITLAVLKQFMHEVRSFAPAKEQERREFVCRCEEITAAEIRQAVREGAKTVTDVKLATRAGMGLCQGLTCRKKISQIIAEETGRPLDELFPATVRPPVRPVPLGSLAGGEENE</sequence>
<dbReference type="eggNOG" id="COG1143">
    <property type="taxonomic scope" value="Bacteria"/>
</dbReference>
<dbReference type="Pfam" id="PF12838">
    <property type="entry name" value="Fer4_7"/>
    <property type="match status" value="1"/>
</dbReference>
<dbReference type="PANTHER" id="PTHR42720">
    <property type="entry name" value="GLYCEROL-3-PHOSPHATE DEHYDROGENASE"/>
    <property type="match status" value="1"/>
</dbReference>
<accession>F0SU52</accession>
<evidence type="ECO:0000313" key="5">
    <source>
        <dbReference type="EMBL" id="ADY55435.1"/>
    </source>
</evidence>
<dbReference type="InterPro" id="IPR007419">
    <property type="entry name" value="BFD-like_2Fe2S-bd_dom"/>
</dbReference>
<dbReference type="KEGG" id="sgy:Sgly_1110"/>
<evidence type="ECO:0000313" key="6">
    <source>
        <dbReference type="Proteomes" id="UP000007488"/>
    </source>
</evidence>
<feature type="domain" description="4Fe-4S ferredoxin-type" evidence="4">
    <location>
        <begin position="28"/>
        <end position="58"/>
    </location>
</feature>
<dbReference type="HOGENOM" id="CLU_1085555_0_0_9"/>
<gene>
    <name evidence="5" type="ordered locus">Sgly_1110</name>
</gene>
<reference evidence="5 6" key="1">
    <citation type="journal article" date="2011" name="Stand. Genomic Sci.">
        <title>Complete genome sequence of Syntrophobotulus glycolicus type strain (FlGlyR).</title>
        <authorList>
            <person name="Han C."/>
            <person name="Mwirichia R."/>
            <person name="Chertkov O."/>
            <person name="Held B."/>
            <person name="Lapidus A."/>
            <person name="Nolan M."/>
            <person name="Lucas S."/>
            <person name="Hammon N."/>
            <person name="Deshpande S."/>
            <person name="Cheng J.F."/>
            <person name="Tapia R."/>
            <person name="Goodwin L."/>
            <person name="Pitluck S."/>
            <person name="Huntemann M."/>
            <person name="Liolios K."/>
            <person name="Ivanova N."/>
            <person name="Pagani I."/>
            <person name="Mavromatis K."/>
            <person name="Ovchinikova G."/>
            <person name="Pati A."/>
            <person name="Chen A."/>
            <person name="Palaniappan K."/>
            <person name="Land M."/>
            <person name="Hauser L."/>
            <person name="Brambilla E.M."/>
            <person name="Rohde M."/>
            <person name="Spring S."/>
            <person name="Sikorski J."/>
            <person name="Goker M."/>
            <person name="Woyke T."/>
            <person name="Bristow J."/>
            <person name="Eisen J.A."/>
            <person name="Markowitz V."/>
            <person name="Hugenholtz P."/>
            <person name="Kyrpides N.C."/>
            <person name="Klenk H.P."/>
            <person name="Detter J.C."/>
        </authorList>
    </citation>
    <scope>NUCLEOTIDE SEQUENCE [LARGE SCALE GENOMIC DNA]</scope>
    <source>
        <strain evidence="6">DSM 8271 / FlGlyR</strain>
    </source>
</reference>
<dbReference type="CDD" id="cd19946">
    <property type="entry name" value="GlpA-like_Fer2_BFD-like"/>
    <property type="match status" value="1"/>
</dbReference>
<dbReference type="GO" id="GO:0046872">
    <property type="term" value="F:metal ion binding"/>
    <property type="evidence" value="ECO:0007669"/>
    <property type="project" value="UniProtKB-KW"/>
</dbReference>
<proteinExistence type="predicted"/>
<dbReference type="InterPro" id="IPR017896">
    <property type="entry name" value="4Fe4S_Fe-S-bd"/>
</dbReference>
<dbReference type="Proteomes" id="UP000007488">
    <property type="component" value="Chromosome"/>
</dbReference>
<dbReference type="EMBL" id="CP002547">
    <property type="protein sequence ID" value="ADY55435.1"/>
    <property type="molecule type" value="Genomic_DNA"/>
</dbReference>
<keyword evidence="1" id="KW-0479">Metal-binding</keyword>
<keyword evidence="6" id="KW-1185">Reference proteome</keyword>
<feature type="domain" description="4Fe-4S ferredoxin-type" evidence="4">
    <location>
        <begin position="61"/>
        <end position="90"/>
    </location>
</feature>
<protein>
    <submittedName>
        <fullName evidence="5">BFD domain protein (2Fe-2S)-binding domain protein</fullName>
    </submittedName>
</protein>
<name>F0SU52_SYNGF</name>
<dbReference type="InterPro" id="IPR052745">
    <property type="entry name" value="G3P_Oxidase/Oxidoreductase"/>
</dbReference>
<dbReference type="RefSeq" id="WP_013624305.1">
    <property type="nucleotide sequence ID" value="NC_015172.1"/>
</dbReference>
<dbReference type="SUPFAM" id="SSF54862">
    <property type="entry name" value="4Fe-4S ferredoxins"/>
    <property type="match status" value="1"/>
</dbReference>
<dbReference type="STRING" id="645991.Sgly_1110"/>
<dbReference type="InterPro" id="IPR017900">
    <property type="entry name" value="4Fe4S_Fe_S_CS"/>
</dbReference>
<dbReference type="InterPro" id="IPR041854">
    <property type="entry name" value="BFD-like_2Fe2S-bd_dom_sf"/>
</dbReference>